<dbReference type="EMBL" id="QAON01000032">
    <property type="protein sequence ID" value="PTQ86737.1"/>
    <property type="molecule type" value="Genomic_DNA"/>
</dbReference>
<keyword evidence="1" id="KW-0732">Signal</keyword>
<evidence type="ECO:0000313" key="4">
    <source>
        <dbReference type="Proteomes" id="UP000244223"/>
    </source>
</evidence>
<dbReference type="PANTHER" id="PTHR30383:SF24">
    <property type="entry name" value="THIOESTERASE 1_PROTEASE 1_LYSOPHOSPHOLIPASE L1"/>
    <property type="match status" value="1"/>
</dbReference>
<dbReference type="GO" id="GO:0004622">
    <property type="term" value="F:phosphatidylcholine lysophospholipase activity"/>
    <property type="evidence" value="ECO:0007669"/>
    <property type="project" value="TreeGrafter"/>
</dbReference>
<dbReference type="PANTHER" id="PTHR30383">
    <property type="entry name" value="THIOESTERASE 1/PROTEASE 1/LYSOPHOSPHOLIPASE L1"/>
    <property type="match status" value="1"/>
</dbReference>
<dbReference type="Gene3D" id="3.40.50.1110">
    <property type="entry name" value="SGNH hydrolase"/>
    <property type="match status" value="1"/>
</dbReference>
<feature type="domain" description="SGNH hydrolase-type esterase" evidence="2">
    <location>
        <begin position="26"/>
        <end position="186"/>
    </location>
</feature>
<dbReference type="SUPFAM" id="SSF52266">
    <property type="entry name" value="SGNH hydrolase"/>
    <property type="match status" value="1"/>
</dbReference>
<feature type="chain" id="PRO_5015563450" evidence="1">
    <location>
        <begin position="22"/>
        <end position="201"/>
    </location>
</feature>
<organism evidence="3 4">
    <name type="scientific">Agitococcus lubricus</name>
    <dbReference type="NCBI Taxonomy" id="1077255"/>
    <lineage>
        <taxon>Bacteria</taxon>
        <taxon>Pseudomonadati</taxon>
        <taxon>Pseudomonadota</taxon>
        <taxon>Gammaproteobacteria</taxon>
        <taxon>Moraxellales</taxon>
        <taxon>Moraxellaceae</taxon>
        <taxon>Agitococcus</taxon>
    </lineage>
</organism>
<dbReference type="RefSeq" id="WP_107867032.1">
    <property type="nucleotide sequence ID" value="NZ_QAON01000032.1"/>
</dbReference>
<dbReference type="InterPro" id="IPR013830">
    <property type="entry name" value="SGNH_hydro"/>
</dbReference>
<dbReference type="Pfam" id="PF13472">
    <property type="entry name" value="Lipase_GDSL_2"/>
    <property type="match status" value="1"/>
</dbReference>
<gene>
    <name evidence="3" type="ORF">C8N29_1324</name>
</gene>
<dbReference type="AlphaFoldDB" id="A0A2T5ISD4"/>
<evidence type="ECO:0000313" key="3">
    <source>
        <dbReference type="EMBL" id="PTQ86737.1"/>
    </source>
</evidence>
<dbReference type="InterPro" id="IPR051532">
    <property type="entry name" value="Ester_Hydrolysis_Enzymes"/>
</dbReference>
<accession>A0A2T5ISD4</accession>
<evidence type="ECO:0000259" key="2">
    <source>
        <dbReference type="Pfam" id="PF13472"/>
    </source>
</evidence>
<evidence type="ECO:0000256" key="1">
    <source>
        <dbReference type="SAM" id="SignalP"/>
    </source>
</evidence>
<dbReference type="CDD" id="cd01822">
    <property type="entry name" value="Lysophospholipase_L1_like"/>
    <property type="match status" value="1"/>
</dbReference>
<dbReference type="OrthoDB" id="388542at2"/>
<feature type="signal peptide" evidence="1">
    <location>
        <begin position="1"/>
        <end position="21"/>
    </location>
</feature>
<reference evidence="3 4" key="1">
    <citation type="submission" date="2018-04" db="EMBL/GenBank/DDBJ databases">
        <title>Genomic Encyclopedia of Archaeal and Bacterial Type Strains, Phase II (KMG-II): from individual species to whole genera.</title>
        <authorList>
            <person name="Goeker M."/>
        </authorList>
    </citation>
    <scope>NUCLEOTIDE SEQUENCE [LARGE SCALE GENOMIC DNA]</scope>
    <source>
        <strain evidence="3 4">DSM 5822</strain>
    </source>
</reference>
<proteinExistence type="predicted"/>
<protein>
    <submittedName>
        <fullName evidence="3">Acyl-CoA thioesterase-1</fullName>
    </submittedName>
</protein>
<sequence length="201" mass="22147">MAKFWLSLMLIVVSGLNTAYAASIVVFGDSISAAYGIEVNKGWVAKLQQKLKQQKKSYQVINASVSGETTSGGLSRLPQVLTQYQPHILILELGGNDGLRGQPPKLMQQNLQKMIQQAKQQKVKVLLLGMKIPPNYGKAYNQAFEKVFVDVANTEQVPFVPFFLEGVGGNDALMQADGIHPNTQAQDKLLNHVWPTLEKIL</sequence>
<dbReference type="InterPro" id="IPR036514">
    <property type="entry name" value="SGNH_hydro_sf"/>
</dbReference>
<dbReference type="Proteomes" id="UP000244223">
    <property type="component" value="Unassembled WGS sequence"/>
</dbReference>
<name>A0A2T5ISD4_9GAMM</name>
<keyword evidence="4" id="KW-1185">Reference proteome</keyword>
<comment type="caution">
    <text evidence="3">The sequence shown here is derived from an EMBL/GenBank/DDBJ whole genome shotgun (WGS) entry which is preliminary data.</text>
</comment>